<evidence type="ECO:0000313" key="1">
    <source>
        <dbReference type="EMBL" id="DAD36863.1"/>
    </source>
</evidence>
<accession>A0A822YXG1</accession>
<reference evidence="1 2" key="1">
    <citation type="journal article" date="2020" name="Mol. Biol. Evol.">
        <title>Distinct Expression and Methylation Patterns for Genes with Different Fates following a Single Whole-Genome Duplication in Flowering Plants.</title>
        <authorList>
            <person name="Shi T."/>
            <person name="Rahmani R.S."/>
            <person name="Gugger P.F."/>
            <person name="Wang M."/>
            <person name="Li H."/>
            <person name="Zhang Y."/>
            <person name="Li Z."/>
            <person name="Wang Q."/>
            <person name="Van de Peer Y."/>
            <person name="Marchal K."/>
            <person name="Chen J."/>
        </authorList>
    </citation>
    <scope>NUCLEOTIDE SEQUENCE [LARGE SCALE GENOMIC DNA]</scope>
    <source>
        <tissue evidence="1">Leaf</tissue>
    </source>
</reference>
<keyword evidence="2" id="KW-1185">Reference proteome</keyword>
<organism evidence="1 2">
    <name type="scientific">Nelumbo nucifera</name>
    <name type="common">Sacred lotus</name>
    <dbReference type="NCBI Taxonomy" id="4432"/>
    <lineage>
        <taxon>Eukaryota</taxon>
        <taxon>Viridiplantae</taxon>
        <taxon>Streptophyta</taxon>
        <taxon>Embryophyta</taxon>
        <taxon>Tracheophyta</taxon>
        <taxon>Spermatophyta</taxon>
        <taxon>Magnoliopsida</taxon>
        <taxon>Proteales</taxon>
        <taxon>Nelumbonaceae</taxon>
        <taxon>Nelumbo</taxon>
    </lineage>
</organism>
<protein>
    <submittedName>
        <fullName evidence="1">Uncharacterized protein</fullName>
    </submittedName>
</protein>
<name>A0A822YXG1_NELNU</name>
<evidence type="ECO:0000313" key="2">
    <source>
        <dbReference type="Proteomes" id="UP000607653"/>
    </source>
</evidence>
<dbReference type="Proteomes" id="UP000607653">
    <property type="component" value="Unassembled WGS sequence"/>
</dbReference>
<gene>
    <name evidence="1" type="ORF">HUJ06_007504</name>
</gene>
<sequence>MSSSNPFSLAMMSLSPDDHSASSLYCGKGDAISWDADTCSLDPPIMTNTYLLMTDDDDGQDRDRFFARLMGSELHHFLVFDYQRCFLDHSVDATTRQDAINWTLKA</sequence>
<proteinExistence type="predicted"/>
<dbReference type="EMBL" id="DUZY01000004">
    <property type="protein sequence ID" value="DAD36863.1"/>
    <property type="molecule type" value="Genomic_DNA"/>
</dbReference>
<dbReference type="AlphaFoldDB" id="A0A822YXG1"/>
<comment type="caution">
    <text evidence="1">The sequence shown here is derived from an EMBL/GenBank/DDBJ whole genome shotgun (WGS) entry which is preliminary data.</text>
</comment>